<dbReference type="InParanoid" id="W7X762"/>
<dbReference type="Proteomes" id="UP000009168">
    <property type="component" value="Unassembled WGS sequence"/>
</dbReference>
<gene>
    <name evidence="1" type="ORF">TTHERM_000085669</name>
</gene>
<reference evidence="2" key="1">
    <citation type="journal article" date="2006" name="PLoS Biol.">
        <title>Macronuclear genome sequence of the ciliate Tetrahymena thermophila, a model eukaryote.</title>
        <authorList>
            <person name="Eisen J.A."/>
            <person name="Coyne R.S."/>
            <person name="Wu M."/>
            <person name="Wu D."/>
            <person name="Thiagarajan M."/>
            <person name="Wortman J.R."/>
            <person name="Badger J.H."/>
            <person name="Ren Q."/>
            <person name="Amedeo P."/>
            <person name="Jones K.M."/>
            <person name="Tallon L.J."/>
            <person name="Delcher A.L."/>
            <person name="Salzberg S.L."/>
            <person name="Silva J.C."/>
            <person name="Haas B.J."/>
            <person name="Majoros W.H."/>
            <person name="Farzad M."/>
            <person name="Carlton J.M."/>
            <person name="Smith R.K. Jr."/>
            <person name="Garg J."/>
            <person name="Pearlman R.E."/>
            <person name="Karrer K.M."/>
            <person name="Sun L."/>
            <person name="Manning G."/>
            <person name="Elde N.C."/>
            <person name="Turkewitz A.P."/>
            <person name="Asai D.J."/>
            <person name="Wilkes D.E."/>
            <person name="Wang Y."/>
            <person name="Cai H."/>
            <person name="Collins K."/>
            <person name="Stewart B.A."/>
            <person name="Lee S.R."/>
            <person name="Wilamowska K."/>
            <person name="Weinberg Z."/>
            <person name="Ruzzo W.L."/>
            <person name="Wloga D."/>
            <person name="Gaertig J."/>
            <person name="Frankel J."/>
            <person name="Tsao C.-C."/>
            <person name="Gorovsky M.A."/>
            <person name="Keeling P.J."/>
            <person name="Waller R.F."/>
            <person name="Patron N.J."/>
            <person name="Cherry J.M."/>
            <person name="Stover N.A."/>
            <person name="Krieger C.J."/>
            <person name="del Toro C."/>
            <person name="Ryder H.F."/>
            <person name="Williamson S.C."/>
            <person name="Barbeau R.A."/>
            <person name="Hamilton E.P."/>
            <person name="Orias E."/>
        </authorList>
    </citation>
    <scope>NUCLEOTIDE SEQUENCE [LARGE SCALE GENOMIC DNA]</scope>
    <source>
        <strain evidence="2">SB210</strain>
    </source>
</reference>
<dbReference type="RefSeq" id="XP_012652221.1">
    <property type="nucleotide sequence ID" value="XM_012796767.1"/>
</dbReference>
<keyword evidence="2" id="KW-1185">Reference proteome</keyword>
<evidence type="ECO:0000313" key="1">
    <source>
        <dbReference type="EMBL" id="EWS75230.1"/>
    </source>
</evidence>
<organism evidence="1 2">
    <name type="scientific">Tetrahymena thermophila (strain SB210)</name>
    <dbReference type="NCBI Taxonomy" id="312017"/>
    <lineage>
        <taxon>Eukaryota</taxon>
        <taxon>Sar</taxon>
        <taxon>Alveolata</taxon>
        <taxon>Ciliophora</taxon>
        <taxon>Intramacronucleata</taxon>
        <taxon>Oligohymenophorea</taxon>
        <taxon>Hymenostomatida</taxon>
        <taxon>Tetrahymenina</taxon>
        <taxon>Tetrahymenidae</taxon>
        <taxon>Tetrahymena</taxon>
    </lineage>
</organism>
<dbReference type="GeneID" id="24437198"/>
<dbReference type="EMBL" id="GG662749">
    <property type="protein sequence ID" value="EWS75230.1"/>
    <property type="molecule type" value="Genomic_DNA"/>
</dbReference>
<protein>
    <submittedName>
        <fullName evidence="1">Uncharacterized protein</fullName>
    </submittedName>
</protein>
<dbReference type="KEGG" id="tet:TTHERM_000085669"/>
<sequence length="69" mass="8268">MFVLKISMMSFSLIILKTIQFTNNWFQNIVSIQIQKLKIFNKLIQTQIQLSNLMFIQFYIFNIGKVYSL</sequence>
<proteinExistence type="predicted"/>
<evidence type="ECO:0000313" key="2">
    <source>
        <dbReference type="Proteomes" id="UP000009168"/>
    </source>
</evidence>
<accession>W7X762</accession>
<dbReference type="AlphaFoldDB" id="W7X762"/>
<name>W7X762_TETTS</name>